<organism evidence="8 9">
    <name type="scientific">Spirosoma utsteinense</name>
    <dbReference type="NCBI Taxonomy" id="2585773"/>
    <lineage>
        <taxon>Bacteria</taxon>
        <taxon>Pseudomonadati</taxon>
        <taxon>Bacteroidota</taxon>
        <taxon>Cytophagia</taxon>
        <taxon>Cytophagales</taxon>
        <taxon>Cytophagaceae</taxon>
        <taxon>Spirosoma</taxon>
    </lineage>
</organism>
<dbReference type="RefSeq" id="WP_186735257.1">
    <property type="nucleotide sequence ID" value="NZ_VFIC01000004.1"/>
</dbReference>
<dbReference type="Gene3D" id="3.30.565.10">
    <property type="entry name" value="Histidine kinase-like ATPase, C-terminal domain"/>
    <property type="match status" value="1"/>
</dbReference>
<dbReference type="EC" id="2.7.13.3" evidence="2"/>
<dbReference type="InterPro" id="IPR052162">
    <property type="entry name" value="Sensor_kinase/Photoreceptor"/>
</dbReference>
<feature type="transmembrane region" description="Helical" evidence="6">
    <location>
        <begin position="31"/>
        <end position="55"/>
    </location>
</feature>
<keyword evidence="6" id="KW-0812">Transmembrane</keyword>
<dbReference type="InterPro" id="IPR003661">
    <property type="entry name" value="HisK_dim/P_dom"/>
</dbReference>
<dbReference type="Proteomes" id="UP000700732">
    <property type="component" value="Unassembled WGS sequence"/>
</dbReference>
<proteinExistence type="predicted"/>
<dbReference type="PANTHER" id="PTHR43304:SF1">
    <property type="entry name" value="PAC DOMAIN-CONTAINING PROTEIN"/>
    <property type="match status" value="1"/>
</dbReference>
<evidence type="ECO:0000256" key="5">
    <source>
        <dbReference type="ARBA" id="ARBA00022777"/>
    </source>
</evidence>
<dbReference type="InterPro" id="IPR004358">
    <property type="entry name" value="Sig_transdc_His_kin-like_C"/>
</dbReference>
<keyword evidence="5" id="KW-0418">Kinase</keyword>
<dbReference type="InterPro" id="IPR036890">
    <property type="entry name" value="HATPase_C_sf"/>
</dbReference>
<dbReference type="SUPFAM" id="SSF47384">
    <property type="entry name" value="Homodimeric domain of signal transducing histidine kinase"/>
    <property type="match status" value="1"/>
</dbReference>
<evidence type="ECO:0000256" key="3">
    <source>
        <dbReference type="ARBA" id="ARBA00022553"/>
    </source>
</evidence>
<keyword evidence="9" id="KW-1185">Reference proteome</keyword>
<dbReference type="Gene3D" id="1.10.287.130">
    <property type="match status" value="1"/>
</dbReference>
<dbReference type="Pfam" id="PF02518">
    <property type="entry name" value="HATPase_c"/>
    <property type="match status" value="1"/>
</dbReference>
<evidence type="ECO:0000256" key="1">
    <source>
        <dbReference type="ARBA" id="ARBA00000085"/>
    </source>
</evidence>
<dbReference type="InterPro" id="IPR005467">
    <property type="entry name" value="His_kinase_dom"/>
</dbReference>
<evidence type="ECO:0000259" key="7">
    <source>
        <dbReference type="PROSITE" id="PS50109"/>
    </source>
</evidence>
<dbReference type="SMART" id="SM00388">
    <property type="entry name" value="HisKA"/>
    <property type="match status" value="1"/>
</dbReference>
<keyword evidence="6" id="KW-1133">Transmembrane helix</keyword>
<gene>
    <name evidence="8" type="ORF">FH603_57</name>
</gene>
<name>A0ABR6VZ43_9BACT</name>
<dbReference type="SMART" id="SM00387">
    <property type="entry name" value="HATPase_c"/>
    <property type="match status" value="1"/>
</dbReference>
<comment type="catalytic activity">
    <reaction evidence="1">
        <text>ATP + protein L-histidine = ADP + protein N-phospho-L-histidine.</text>
        <dbReference type="EC" id="2.7.13.3"/>
    </reaction>
</comment>
<sequence length="388" mass="44339">MDQILDFFRRLTDTSDWPARWFCGRWSDFHGWLYIVSDLTIWLAYMAIPLILIRFIILKKGIPLPSVFLLFGTFIMLCGATHLLDALMFWWPAYRLAALVKLLTGVVSVATVIALVRYFNEAIGLRTSREFERELLFRQQAVQELSRSNQELQQFAYVASHDLQSPLKTIVNYLTLFESKYGEQLDTDARRMIDTSTAAADRMRTLINDLLDFSRVGSVVEYKPVDLNELVAEILNEHQEDIRLSDATIELGPLPTLMAHRTDLKQVFQNLITNGLKYRRTDVAVRLSIQAVDEGSAHRFVIADNGIGIEPQHYDRIFQIFQRLHGRSTYPGTGIGLATCKKVIDIYGGKIWLDSMPGAGTTFYLTIPKKIKTVQHYAQTDSLHSVSR</sequence>
<dbReference type="Pfam" id="PF00512">
    <property type="entry name" value="HisKA"/>
    <property type="match status" value="1"/>
</dbReference>
<dbReference type="InterPro" id="IPR058544">
    <property type="entry name" value="ETR1_N"/>
</dbReference>
<feature type="transmembrane region" description="Helical" evidence="6">
    <location>
        <begin position="67"/>
        <end position="91"/>
    </location>
</feature>
<keyword evidence="3" id="KW-0597">Phosphoprotein</keyword>
<keyword evidence="4" id="KW-0808">Transferase</keyword>
<evidence type="ECO:0000313" key="9">
    <source>
        <dbReference type="Proteomes" id="UP000700732"/>
    </source>
</evidence>
<evidence type="ECO:0000256" key="6">
    <source>
        <dbReference type="SAM" id="Phobius"/>
    </source>
</evidence>
<dbReference type="InterPro" id="IPR036097">
    <property type="entry name" value="HisK_dim/P_sf"/>
</dbReference>
<evidence type="ECO:0000313" key="8">
    <source>
        <dbReference type="EMBL" id="MBC3789577.1"/>
    </source>
</evidence>
<dbReference type="InterPro" id="IPR003594">
    <property type="entry name" value="HATPase_dom"/>
</dbReference>
<dbReference type="PRINTS" id="PR00344">
    <property type="entry name" value="BCTRLSENSOR"/>
</dbReference>
<keyword evidence="6" id="KW-0472">Membrane</keyword>
<protein>
    <recommendedName>
        <fullName evidence="2">histidine kinase</fullName>
        <ecNumber evidence="2">2.7.13.3</ecNumber>
    </recommendedName>
</protein>
<dbReference type="Pfam" id="PF25487">
    <property type="entry name" value="ETR1_N"/>
    <property type="match status" value="1"/>
</dbReference>
<accession>A0ABR6VZ43</accession>
<feature type="transmembrane region" description="Helical" evidence="6">
    <location>
        <begin position="97"/>
        <end position="119"/>
    </location>
</feature>
<evidence type="ECO:0000256" key="2">
    <source>
        <dbReference type="ARBA" id="ARBA00012438"/>
    </source>
</evidence>
<feature type="domain" description="Histidine kinase" evidence="7">
    <location>
        <begin position="158"/>
        <end position="371"/>
    </location>
</feature>
<dbReference type="EMBL" id="VFIA01000001">
    <property type="protein sequence ID" value="MBC3789577.1"/>
    <property type="molecule type" value="Genomic_DNA"/>
</dbReference>
<evidence type="ECO:0000256" key="4">
    <source>
        <dbReference type="ARBA" id="ARBA00022679"/>
    </source>
</evidence>
<dbReference type="PANTHER" id="PTHR43304">
    <property type="entry name" value="PHYTOCHROME-LIKE PROTEIN CPH1"/>
    <property type="match status" value="1"/>
</dbReference>
<dbReference type="PROSITE" id="PS50109">
    <property type="entry name" value="HIS_KIN"/>
    <property type="match status" value="1"/>
</dbReference>
<reference evidence="8 9" key="1">
    <citation type="submission" date="2019-06" db="EMBL/GenBank/DDBJ databases">
        <title>Spirosoma utsteinense sp. nov. isolated from Antarctic ice-free soils.</title>
        <authorList>
            <person name="Tahon G."/>
        </authorList>
    </citation>
    <scope>NUCLEOTIDE SEQUENCE [LARGE SCALE GENOMIC DNA]</scope>
    <source>
        <strain evidence="8 9">LMG 31447</strain>
    </source>
</reference>
<comment type="caution">
    <text evidence="8">The sequence shown here is derived from an EMBL/GenBank/DDBJ whole genome shotgun (WGS) entry which is preliminary data.</text>
</comment>
<dbReference type="SUPFAM" id="SSF55874">
    <property type="entry name" value="ATPase domain of HSP90 chaperone/DNA topoisomerase II/histidine kinase"/>
    <property type="match status" value="1"/>
</dbReference>
<dbReference type="CDD" id="cd00082">
    <property type="entry name" value="HisKA"/>
    <property type="match status" value="1"/>
</dbReference>